<accession>A0AAC9I7D7</accession>
<gene>
    <name evidence="2" type="ORF">EM308_17740</name>
</gene>
<feature type="signal peptide" evidence="1">
    <location>
        <begin position="1"/>
        <end position="27"/>
    </location>
</feature>
<feature type="chain" id="PRO_5042017767" evidence="1">
    <location>
        <begin position="28"/>
        <end position="762"/>
    </location>
</feature>
<dbReference type="RefSeq" id="WP_035639176.1">
    <property type="nucleotide sequence ID" value="NZ_CP017479.1"/>
</dbReference>
<keyword evidence="1" id="KW-0732">Signal</keyword>
<reference evidence="2 3" key="1">
    <citation type="submission" date="2016-10" db="EMBL/GenBank/DDBJ databases">
        <title>Flavobacterium gilvum sp. nov., isolated from stream water.</title>
        <authorList>
            <person name="Shin S.-K."/>
            <person name="Cho Y.-J."/>
            <person name="Yi H."/>
        </authorList>
    </citation>
    <scope>NUCLEOTIDE SEQUENCE [LARGE SCALE GENOMIC DNA]</scope>
    <source>
        <strain evidence="2 3">EM1308</strain>
    </source>
</reference>
<dbReference type="EMBL" id="CP017479">
    <property type="protein sequence ID" value="AOW11175.1"/>
    <property type="molecule type" value="Genomic_DNA"/>
</dbReference>
<evidence type="ECO:0000313" key="3">
    <source>
        <dbReference type="Proteomes" id="UP000175968"/>
    </source>
</evidence>
<dbReference type="Proteomes" id="UP000175968">
    <property type="component" value="Chromosome"/>
</dbReference>
<organism evidence="2 3">
    <name type="scientific">Flavobacterium gilvum</name>
    <dbReference type="NCBI Taxonomy" id="1492737"/>
    <lineage>
        <taxon>Bacteria</taxon>
        <taxon>Pseudomonadati</taxon>
        <taxon>Bacteroidota</taxon>
        <taxon>Flavobacteriia</taxon>
        <taxon>Flavobacteriales</taxon>
        <taxon>Flavobacteriaceae</taxon>
        <taxon>Flavobacterium</taxon>
    </lineage>
</organism>
<name>A0AAC9I7D7_9FLAO</name>
<evidence type="ECO:0000256" key="1">
    <source>
        <dbReference type="SAM" id="SignalP"/>
    </source>
</evidence>
<sequence>MLKNKLVCCRSLSIVLLLSLFGFKAQAQWDFKSNYFKIHVNNKGFITSMKNTTVTPNREFSPTDKPSPLMCLYDSHKKKYYEPQQAKYDIKTKTFTLNYSNGSVAKVVLSPKAKYLKLTLQSLTKREGIDDIQWGSYHTNITNLFGEMIGVARDTTKVVNYAIGAMALNDQTTGGISGTVGDAAPFQYMIHSPDPKRFPLPSDLHEGQIFSIGGEGRIDVYFYSHPEEYYRILYGNSALIDEKGRVYITYHSLDRTKRREILFSLIPMKEANIPNHIDVPAIPKVDYIGSSIALWGSPDNIALMDVLQNIVLSEKLPYPTVNGKWIKDPSRYIPDVTTSGNLFDSIPSYTKQLGFKAIHANDLPNYRPNRGVKGYIDGKAFEEKPFKFTSGNKSHKEFSELCIPLGITFGRHTVCTALSQGSKDASPIPSDSLCYQQRRLLAKNLNATDTIIQVNDPKHLEEIGSWEGHSKSLNMIKIGKELIHYLGVTSTYPYTLKNVKRGYWGTTAANHKANDTIYKMQVTINWGYDGLVPNIDLQDKIAEDYADVAKINGMYFMDLDGQEFLFNTGQGYYGVKRFFRKMFDRAASYKIPDLRITGATLSEGSWHYQSVWNVGGGTNMYDVEKRVWGSSTSEGKDLRDVAFANFFPATFGGNFSINKNSKVEDYEHVQAISVGVGATYMLGLDQNSVESSPQKYQIFKAIRTWEDARAANAFPDDLKRKLADPKRSWTLEKGKGNSTWILYEKINGTKTNPITLTRAEGY</sequence>
<keyword evidence="3" id="KW-1185">Reference proteome</keyword>
<protein>
    <submittedName>
        <fullName evidence="2">Uncharacterized protein</fullName>
    </submittedName>
</protein>
<dbReference type="KEGG" id="fgl:EM308_17740"/>
<evidence type="ECO:0000313" key="2">
    <source>
        <dbReference type="EMBL" id="AOW11175.1"/>
    </source>
</evidence>
<dbReference type="AlphaFoldDB" id="A0AAC9I7D7"/>
<proteinExistence type="predicted"/>